<keyword evidence="3" id="KW-0131">Cell cycle</keyword>
<dbReference type="Proteomes" id="UP001292094">
    <property type="component" value="Unassembled WGS sequence"/>
</dbReference>
<comment type="caution">
    <text evidence="7">The sequence shown here is derived from an EMBL/GenBank/DDBJ whole genome shotgun (WGS) entry which is preliminary data.</text>
</comment>
<evidence type="ECO:0000313" key="8">
    <source>
        <dbReference type="Proteomes" id="UP001292094"/>
    </source>
</evidence>
<feature type="domain" description="Cyclin C-terminal" evidence="6">
    <location>
        <begin position="263"/>
        <end position="362"/>
    </location>
</feature>
<dbReference type="GO" id="GO:0016538">
    <property type="term" value="F:cyclin-dependent protein serine/threonine kinase regulator activity"/>
    <property type="evidence" value="ECO:0007669"/>
    <property type="project" value="InterPro"/>
</dbReference>
<organism evidence="7 8">
    <name type="scientific">Petrolisthes manimaculis</name>
    <dbReference type="NCBI Taxonomy" id="1843537"/>
    <lineage>
        <taxon>Eukaryota</taxon>
        <taxon>Metazoa</taxon>
        <taxon>Ecdysozoa</taxon>
        <taxon>Arthropoda</taxon>
        <taxon>Crustacea</taxon>
        <taxon>Multicrustacea</taxon>
        <taxon>Malacostraca</taxon>
        <taxon>Eumalacostraca</taxon>
        <taxon>Eucarida</taxon>
        <taxon>Decapoda</taxon>
        <taxon>Pleocyemata</taxon>
        <taxon>Anomura</taxon>
        <taxon>Galatheoidea</taxon>
        <taxon>Porcellanidae</taxon>
        <taxon>Petrolisthes</taxon>
    </lineage>
</organism>
<evidence type="ECO:0000313" key="7">
    <source>
        <dbReference type="EMBL" id="KAK4315759.1"/>
    </source>
</evidence>
<comment type="similarity">
    <text evidence="4">Belongs to the cyclin family.</text>
</comment>
<sequence>MLGPERKGPRKVEAKLFQGPIVHRTALGEVVNRPVLRGGLNNKAYDNIQKQTSKVIKPKVNSTSTATRIDGKENVGKVKKVPEENQKVPEEKMEVEEMAEVEELAVAFSVQHLDVDNVDAGDESNPQLVSEYVNDIYMHLRHLEVQNPVNPKYLEGQVITWKMRAILIDWLIQVHTRFTLMPETLYLTVAIIDRFIQVERNIPRNKLQLVGVTSMFIASKYEEMYCPEIADFAFMTDKACSKADIMKMEVVMLKKLKFHISYPLPLHFLRRNSKAGRVDSLQHTLAKYLMELCLPEYSMCHYKPSMIAGAALYLSLTLLDGLPWSPTLTFYSTYTEDKLIPVACKMAAILVKSTTSKQQASEE</sequence>
<dbReference type="Gene3D" id="1.10.472.10">
    <property type="entry name" value="Cyclin-like"/>
    <property type="match status" value="2"/>
</dbReference>
<dbReference type="SMART" id="SM00385">
    <property type="entry name" value="CYCLIN"/>
    <property type="match status" value="2"/>
</dbReference>
<dbReference type="FunFam" id="1.10.472.10:FF:000001">
    <property type="entry name" value="G2/mitotic-specific cyclin"/>
    <property type="match status" value="1"/>
</dbReference>
<dbReference type="GO" id="GO:0051301">
    <property type="term" value="P:cell division"/>
    <property type="evidence" value="ECO:0007669"/>
    <property type="project" value="UniProtKB-KW"/>
</dbReference>
<dbReference type="CDD" id="cd20509">
    <property type="entry name" value="CYCLIN_CCNB1-like_rpt2"/>
    <property type="match status" value="1"/>
</dbReference>
<dbReference type="InterPro" id="IPR004367">
    <property type="entry name" value="Cyclin_C-dom"/>
</dbReference>
<dbReference type="Pfam" id="PF00134">
    <property type="entry name" value="Cyclin_N"/>
    <property type="match status" value="1"/>
</dbReference>
<evidence type="ECO:0000256" key="2">
    <source>
        <dbReference type="ARBA" id="ARBA00023127"/>
    </source>
</evidence>
<evidence type="ECO:0008006" key="9">
    <source>
        <dbReference type="Google" id="ProtNLM"/>
    </source>
</evidence>
<evidence type="ECO:0000256" key="4">
    <source>
        <dbReference type="RuleBase" id="RU000383"/>
    </source>
</evidence>
<dbReference type="EMBL" id="JAWZYT010001082">
    <property type="protein sequence ID" value="KAK4315759.1"/>
    <property type="molecule type" value="Genomic_DNA"/>
</dbReference>
<feature type="domain" description="Cyclin-like" evidence="5">
    <location>
        <begin position="169"/>
        <end position="254"/>
    </location>
</feature>
<dbReference type="CDD" id="cd20507">
    <property type="entry name" value="CYCLIN_CCNB1-like_rpt1"/>
    <property type="match status" value="1"/>
</dbReference>
<evidence type="ECO:0000256" key="1">
    <source>
        <dbReference type="ARBA" id="ARBA00022618"/>
    </source>
</evidence>
<evidence type="ECO:0000259" key="6">
    <source>
        <dbReference type="SMART" id="SM01332"/>
    </source>
</evidence>
<dbReference type="GO" id="GO:0044772">
    <property type="term" value="P:mitotic cell cycle phase transition"/>
    <property type="evidence" value="ECO:0007669"/>
    <property type="project" value="InterPro"/>
</dbReference>
<reference evidence="7" key="1">
    <citation type="submission" date="2023-11" db="EMBL/GenBank/DDBJ databases">
        <title>Genome assemblies of two species of porcelain crab, Petrolisthes cinctipes and Petrolisthes manimaculis (Anomura: Porcellanidae).</title>
        <authorList>
            <person name="Angst P."/>
        </authorList>
    </citation>
    <scope>NUCLEOTIDE SEQUENCE</scope>
    <source>
        <strain evidence="7">PB745_02</strain>
        <tissue evidence="7">Gill</tissue>
    </source>
</reference>
<dbReference type="PANTHER" id="PTHR10177">
    <property type="entry name" value="CYCLINS"/>
    <property type="match status" value="1"/>
</dbReference>
<accession>A0AAE1PWS8</accession>
<dbReference type="SMART" id="SM01332">
    <property type="entry name" value="Cyclin_C"/>
    <property type="match status" value="1"/>
</dbReference>
<dbReference type="InterPro" id="IPR013763">
    <property type="entry name" value="Cyclin-like_dom"/>
</dbReference>
<keyword evidence="1" id="KW-0132">Cell division</keyword>
<dbReference type="Pfam" id="PF02984">
    <property type="entry name" value="Cyclin_C"/>
    <property type="match status" value="1"/>
</dbReference>
<dbReference type="AlphaFoldDB" id="A0AAE1PWS8"/>
<dbReference type="InterPro" id="IPR006671">
    <property type="entry name" value="Cyclin_N"/>
</dbReference>
<keyword evidence="2 4" id="KW-0195">Cyclin</keyword>
<dbReference type="SUPFAM" id="SSF47954">
    <property type="entry name" value="Cyclin-like"/>
    <property type="match status" value="2"/>
</dbReference>
<dbReference type="InterPro" id="IPR036915">
    <property type="entry name" value="Cyclin-like_sf"/>
</dbReference>
<gene>
    <name evidence="7" type="ORF">Pmani_013036</name>
</gene>
<dbReference type="InterPro" id="IPR046965">
    <property type="entry name" value="Cyclin_A/B-like"/>
</dbReference>
<evidence type="ECO:0000259" key="5">
    <source>
        <dbReference type="SMART" id="SM00385"/>
    </source>
</evidence>
<dbReference type="InterPro" id="IPR039361">
    <property type="entry name" value="Cyclin"/>
</dbReference>
<evidence type="ECO:0000256" key="3">
    <source>
        <dbReference type="ARBA" id="ARBA00023306"/>
    </source>
</evidence>
<proteinExistence type="inferred from homology"/>
<dbReference type="PIRSF" id="PIRSF001771">
    <property type="entry name" value="Cyclin_A_B_D_E"/>
    <property type="match status" value="1"/>
</dbReference>
<dbReference type="PROSITE" id="PS00292">
    <property type="entry name" value="CYCLINS"/>
    <property type="match status" value="1"/>
</dbReference>
<keyword evidence="8" id="KW-1185">Reference proteome</keyword>
<name>A0AAE1PWS8_9EUCA</name>
<feature type="domain" description="Cyclin-like" evidence="5">
    <location>
        <begin position="267"/>
        <end position="348"/>
    </location>
</feature>
<protein>
    <recommendedName>
        <fullName evidence="9">Cyclin B</fullName>
    </recommendedName>
</protein>
<dbReference type="InterPro" id="IPR048258">
    <property type="entry name" value="Cyclins_cyclin-box"/>
</dbReference>